<keyword evidence="5" id="KW-1185">Reference proteome</keyword>
<dbReference type="AlphaFoldDB" id="A0A9N9UFU2"/>
<proteinExistence type="predicted"/>
<keyword evidence="2" id="KW-0472">Membrane</keyword>
<evidence type="ECO:0000313" key="4">
    <source>
        <dbReference type="EMBL" id="CAG9989969.1"/>
    </source>
</evidence>
<dbReference type="OrthoDB" id="4084551at2759"/>
<dbReference type="Pfam" id="PF14610">
    <property type="entry name" value="Psg1"/>
    <property type="match status" value="1"/>
</dbReference>
<keyword evidence="3" id="KW-0732">Signal</keyword>
<dbReference type="InterPro" id="IPR028000">
    <property type="entry name" value="Pma1"/>
</dbReference>
<reference evidence="5" key="1">
    <citation type="submission" date="2019-06" db="EMBL/GenBank/DDBJ databases">
        <authorList>
            <person name="Broberg M."/>
        </authorList>
    </citation>
    <scope>NUCLEOTIDE SEQUENCE [LARGE SCALE GENOMIC DNA]</scope>
</reference>
<dbReference type="EMBL" id="CABFNO020001467">
    <property type="protein sequence ID" value="CAG9989969.1"/>
    <property type="molecule type" value="Genomic_DNA"/>
</dbReference>
<feature type="compositionally biased region" description="Basic and acidic residues" evidence="1">
    <location>
        <begin position="378"/>
        <end position="395"/>
    </location>
</feature>
<name>A0A9N9UFU2_9HYPO</name>
<sequence>MYTSTSLGVAIALLGTASAFPAVENAAAPAITAAPVALDKRSDSNPSAPWVSVNDEGQPATTYTPHMATDKEGSTYLADAPPSVLTETVIVQNYHGALYTSTYASPPAPTATNSNKQGGFTRCHNLDGDHAPLCDPSADSTLYKDTTYYVTWDPDYYNKTDDKIDANTTVLISLRLDYFNRTTQDQPEGSWTKLTELDKVPAAWGFSPLEVKNDYFQGQSPYNLTVTLMRHLNNSAVVTSSTAFNLTLEKSRPTPQKVKHKIDNQDLIIALPVTFGSIIFLLIGICLWNRKSRRIQIGNIMGRRARGYQPGVGSARRMFGGGRNKDEGIRLQDRSESPVFEYRDQPSHNHNRHDSDLGSLVGTPVSTTFKGASARSNPFRDELRRQDDHRGGHAL</sequence>
<comment type="caution">
    <text evidence="4">The sequence shown here is derived from an EMBL/GenBank/DDBJ whole genome shotgun (WGS) entry which is preliminary data.</text>
</comment>
<evidence type="ECO:0000313" key="5">
    <source>
        <dbReference type="Proteomes" id="UP000754883"/>
    </source>
</evidence>
<evidence type="ECO:0000256" key="1">
    <source>
        <dbReference type="SAM" id="MobiDB-lite"/>
    </source>
</evidence>
<protein>
    <submittedName>
        <fullName evidence="4">Uncharacterized protein</fullName>
    </submittedName>
</protein>
<accession>A0A9N9UFU2</accession>
<feature type="chain" id="PRO_5040331466" evidence="3">
    <location>
        <begin position="20"/>
        <end position="395"/>
    </location>
</feature>
<organism evidence="4 5">
    <name type="scientific">Clonostachys byssicola</name>
    <dbReference type="NCBI Taxonomy" id="160290"/>
    <lineage>
        <taxon>Eukaryota</taxon>
        <taxon>Fungi</taxon>
        <taxon>Dikarya</taxon>
        <taxon>Ascomycota</taxon>
        <taxon>Pezizomycotina</taxon>
        <taxon>Sordariomycetes</taxon>
        <taxon>Hypocreomycetidae</taxon>
        <taxon>Hypocreales</taxon>
        <taxon>Bionectriaceae</taxon>
        <taxon>Clonostachys</taxon>
    </lineage>
</organism>
<keyword evidence="2" id="KW-1133">Transmembrane helix</keyword>
<feature type="compositionally biased region" description="Basic and acidic residues" evidence="1">
    <location>
        <begin position="323"/>
        <end position="356"/>
    </location>
</feature>
<reference evidence="4 5" key="2">
    <citation type="submission" date="2021-10" db="EMBL/GenBank/DDBJ databases">
        <authorList>
            <person name="Piombo E."/>
        </authorList>
    </citation>
    <scope>NUCLEOTIDE SEQUENCE [LARGE SCALE GENOMIC DNA]</scope>
</reference>
<feature type="region of interest" description="Disordered" evidence="1">
    <location>
        <begin position="312"/>
        <end position="395"/>
    </location>
</feature>
<feature type="region of interest" description="Disordered" evidence="1">
    <location>
        <begin position="41"/>
        <end position="75"/>
    </location>
</feature>
<gene>
    <name evidence="4" type="ORF">CBYS24578_00005615</name>
</gene>
<evidence type="ECO:0000256" key="3">
    <source>
        <dbReference type="SAM" id="SignalP"/>
    </source>
</evidence>
<dbReference type="Proteomes" id="UP000754883">
    <property type="component" value="Unassembled WGS sequence"/>
</dbReference>
<keyword evidence="2" id="KW-0812">Transmembrane</keyword>
<feature type="compositionally biased region" description="Polar residues" evidence="1">
    <location>
        <begin position="364"/>
        <end position="376"/>
    </location>
</feature>
<feature type="signal peptide" evidence="3">
    <location>
        <begin position="1"/>
        <end position="19"/>
    </location>
</feature>
<feature type="transmembrane region" description="Helical" evidence="2">
    <location>
        <begin position="267"/>
        <end position="288"/>
    </location>
</feature>
<evidence type="ECO:0000256" key="2">
    <source>
        <dbReference type="SAM" id="Phobius"/>
    </source>
</evidence>